<evidence type="ECO:0000256" key="4">
    <source>
        <dbReference type="RuleBase" id="RU003690"/>
    </source>
</evidence>
<accession>A0A0B7GQK0</accession>
<dbReference type="Pfam" id="PF00232">
    <property type="entry name" value="Glyco_hydro_1"/>
    <property type="match status" value="1"/>
</dbReference>
<dbReference type="PANTHER" id="PTHR10353:SF136">
    <property type="entry name" value="ARYL-PHOSPHO-BETA-D-GLUCOSIDASE BGLC"/>
    <property type="match status" value="1"/>
</dbReference>
<dbReference type="GO" id="GO:0016052">
    <property type="term" value="P:carbohydrate catabolic process"/>
    <property type="evidence" value="ECO:0007669"/>
    <property type="project" value="TreeGrafter"/>
</dbReference>
<dbReference type="AlphaFoldDB" id="A0A0B7GQK0"/>
<name>A0A0B7GQK0_STRSA</name>
<proteinExistence type="inferred from homology"/>
<evidence type="ECO:0000256" key="1">
    <source>
        <dbReference type="ARBA" id="ARBA00010838"/>
    </source>
</evidence>
<dbReference type="PANTHER" id="PTHR10353">
    <property type="entry name" value="GLYCOSYL HYDROLASE"/>
    <property type="match status" value="1"/>
</dbReference>
<keyword evidence="3 5" id="KW-0326">Glycosidase</keyword>
<dbReference type="EMBL" id="CDMW01000001">
    <property type="protein sequence ID" value="CEL90329.1"/>
    <property type="molecule type" value="Genomic_DNA"/>
</dbReference>
<dbReference type="InterPro" id="IPR033132">
    <property type="entry name" value="GH_1_N_CS"/>
</dbReference>
<evidence type="ECO:0000256" key="3">
    <source>
        <dbReference type="ARBA" id="ARBA00023295"/>
    </source>
</evidence>
<dbReference type="FunFam" id="3.20.20.80:FF:000004">
    <property type="entry name" value="Beta-glucosidase 6-phospho-beta-glucosidase"/>
    <property type="match status" value="1"/>
</dbReference>
<dbReference type="Proteomes" id="UP000183504">
    <property type="component" value="Unassembled WGS sequence"/>
</dbReference>
<dbReference type="Gene3D" id="3.20.20.80">
    <property type="entry name" value="Glycosidases"/>
    <property type="match status" value="1"/>
</dbReference>
<keyword evidence="2 5" id="KW-0378">Hydrolase</keyword>
<evidence type="ECO:0000313" key="5">
    <source>
        <dbReference type="EMBL" id="CEL90329.1"/>
    </source>
</evidence>
<evidence type="ECO:0000256" key="2">
    <source>
        <dbReference type="ARBA" id="ARBA00022801"/>
    </source>
</evidence>
<dbReference type="RefSeq" id="WP_176693565.1">
    <property type="nucleotide sequence ID" value="NZ_CDMW01000001.1"/>
</dbReference>
<gene>
    <name evidence="5" type="primary">bglC</name>
    <name evidence="5" type="ORF">SSV_1029</name>
</gene>
<dbReference type="PROSITE" id="PS00653">
    <property type="entry name" value="GLYCOSYL_HYDROL_F1_2"/>
    <property type="match status" value="1"/>
</dbReference>
<reference evidence="5 6" key="1">
    <citation type="submission" date="2015-01" db="EMBL/GenBank/DDBJ databases">
        <authorList>
            <person name="Pelicic Vladimir"/>
        </authorList>
    </citation>
    <scope>NUCLEOTIDE SEQUENCE [LARGE SCALE GENOMIC DNA]</scope>
    <source>
        <strain evidence="5 6">2908</strain>
    </source>
</reference>
<sequence>MIDVTKFSRDFLWGSASAAYQVEGAWDEDGKSLSIWDIFVRQPNRTFKNTTGDVAVDHYHHYKEDVELMAEMGLKAYRFSIAWTRILPEGRGEVNQKGIEFYSNLIDELLKYNIEPIITIYHWDLPQVLQDEYGGWESRKIIDDFLYYAEILFKNFGDRVKYWIGLNEQNVFVGLGYRDGRFPPGIKNIQLMHQVNHIVNLANATIIKRFHDLKIKGQIGPSFAFPVLYALDNQPENVLAMEKSLDVNVWYWMDAYLLGRYPKTALAYLKNQFDIELDIREGDLEILKAGRPDFVGVNYYQSHTFAANVPNAEAGEPDQFKHVPNEHLERTSWEWEIDPIGLRIALRRITSRYDIPIMITENGLGEYDTLTEDRKIHDPYRIEYLDKHITAVQDAIEDGCQVIGYCTWSFTDLLSWLNGYGKRYGFVYVDRDEEEGGSLERIRKDSFYWYQKLIKEFESKRDNSRTHS</sequence>
<dbReference type="GO" id="GO:0005829">
    <property type="term" value="C:cytosol"/>
    <property type="evidence" value="ECO:0007669"/>
    <property type="project" value="TreeGrafter"/>
</dbReference>
<comment type="similarity">
    <text evidence="1 4">Belongs to the glycosyl hydrolase 1 family.</text>
</comment>
<dbReference type="InterPro" id="IPR001360">
    <property type="entry name" value="Glyco_hydro_1"/>
</dbReference>
<protein>
    <submittedName>
        <fullName evidence="5">Aryl-phospho-beta-D-glucosidase BglC</fullName>
        <ecNumber evidence="5">3.2.1.86</ecNumber>
    </submittedName>
</protein>
<dbReference type="GO" id="GO:0008706">
    <property type="term" value="F:6-phospho-beta-glucosidase activity"/>
    <property type="evidence" value="ECO:0007669"/>
    <property type="project" value="UniProtKB-EC"/>
</dbReference>
<organism evidence="5 6">
    <name type="scientific">Streptococcus sanguinis</name>
    <dbReference type="NCBI Taxonomy" id="1305"/>
    <lineage>
        <taxon>Bacteria</taxon>
        <taxon>Bacillati</taxon>
        <taxon>Bacillota</taxon>
        <taxon>Bacilli</taxon>
        <taxon>Lactobacillales</taxon>
        <taxon>Streptococcaceae</taxon>
        <taxon>Streptococcus</taxon>
    </lineage>
</organism>
<dbReference type="InterPro" id="IPR017853">
    <property type="entry name" value="GH"/>
</dbReference>
<evidence type="ECO:0000313" key="6">
    <source>
        <dbReference type="Proteomes" id="UP000183504"/>
    </source>
</evidence>
<dbReference type="SUPFAM" id="SSF51445">
    <property type="entry name" value="(Trans)glycosidases"/>
    <property type="match status" value="1"/>
</dbReference>
<dbReference type="EC" id="3.2.1.86" evidence="5"/>
<dbReference type="PRINTS" id="PR00131">
    <property type="entry name" value="GLHYDRLASE1"/>
</dbReference>